<comment type="caution">
    <text evidence="1">The sequence shown here is derived from an EMBL/GenBank/DDBJ whole genome shotgun (WGS) entry which is preliminary data.</text>
</comment>
<dbReference type="Proteomes" id="UP000295444">
    <property type="component" value="Unassembled WGS sequence"/>
</dbReference>
<accession>A0A4R6SJH6</accession>
<gene>
    <name evidence="1" type="ORF">EV186_102956</name>
</gene>
<evidence type="ECO:0000313" key="2">
    <source>
        <dbReference type="Proteomes" id="UP000295444"/>
    </source>
</evidence>
<name>A0A4R6SJH6_LABRH</name>
<proteinExistence type="predicted"/>
<protein>
    <submittedName>
        <fullName evidence="1">Uncharacterized protein</fullName>
    </submittedName>
</protein>
<evidence type="ECO:0000313" key="1">
    <source>
        <dbReference type="EMBL" id="TDQ01089.1"/>
    </source>
</evidence>
<keyword evidence="2" id="KW-1185">Reference proteome</keyword>
<reference evidence="1 2" key="1">
    <citation type="submission" date="2019-03" db="EMBL/GenBank/DDBJ databases">
        <title>Genomic Encyclopedia of Type Strains, Phase IV (KMG-IV): sequencing the most valuable type-strain genomes for metagenomic binning, comparative biology and taxonomic classification.</title>
        <authorList>
            <person name="Goeker M."/>
        </authorList>
    </citation>
    <scope>NUCLEOTIDE SEQUENCE [LARGE SCALE GENOMIC DNA]</scope>
    <source>
        <strain evidence="1 2">DSM 45361</strain>
    </source>
</reference>
<dbReference type="AlphaFoldDB" id="A0A4R6SJH6"/>
<sequence length="132" mass="15383">MQVSRWPHIQRYLRDHSRPDFIGWYFATGRITLPNPDVAAANEEWADFYEWRLEQRAEELAADRIKRHLVEEWTAGMAYCCRRSAAWARGEEPGEWLPLSERRPDIHAEGEAIVAEIVARLDRPAGRLLPMG</sequence>
<organism evidence="1 2">
    <name type="scientific">Labedaea rhizosphaerae</name>
    <dbReference type="NCBI Taxonomy" id="598644"/>
    <lineage>
        <taxon>Bacteria</taxon>
        <taxon>Bacillati</taxon>
        <taxon>Actinomycetota</taxon>
        <taxon>Actinomycetes</taxon>
        <taxon>Pseudonocardiales</taxon>
        <taxon>Pseudonocardiaceae</taxon>
        <taxon>Labedaea</taxon>
    </lineage>
</organism>
<dbReference type="EMBL" id="SNXZ01000002">
    <property type="protein sequence ID" value="TDQ01089.1"/>
    <property type="molecule type" value="Genomic_DNA"/>
</dbReference>